<dbReference type="Gene3D" id="3.40.710.10">
    <property type="entry name" value="DD-peptidase/beta-lactamase superfamily"/>
    <property type="match status" value="1"/>
</dbReference>
<dbReference type="RefSeq" id="WP_150404812.1">
    <property type="nucleotide sequence ID" value="NZ_VXLC01000014.1"/>
</dbReference>
<dbReference type="Proteomes" id="UP000323876">
    <property type="component" value="Unassembled WGS sequence"/>
</dbReference>
<evidence type="ECO:0000259" key="2">
    <source>
        <dbReference type="Pfam" id="PF00144"/>
    </source>
</evidence>
<sequence length="394" mass="41859">MARGSVLRVAAVVIATVMLAGWADADVAVAEEGQNRTALQQATAAVIAAGALGVQLRVHDERGDWSGSAGAAELGSQAGVATDGRFRIGSITKTFVATVLLQLVGEGRIRLDDPVSHYLPQYGLDPQITVRMLLQHTSGLFNYTGESNPDGTTEPGLFPMSGKAADDSLFRDYQPDEFVRFALTKPARFAPGTAWSYSSTNYILAALLIEKVTGTPYGVQVYGRIVVPLGLWGTVVPGHWTGIPSPYARGYDAYKEGDVLNAIDVTNQNPSWAYSAGEIISTTQDLDTFITALLGGRLLAPALLAEMRNERRIGPTAGYGFALVHIERTPHCDFVGHDGGLPGYYSDMFSTIDGSRRVELSVTQGPTIDSHDDNAVNKLIAAIGELVGTAICGG</sequence>
<comment type="caution">
    <text evidence="3">The sequence shown here is derived from an EMBL/GenBank/DDBJ whole genome shotgun (WGS) entry which is preliminary data.</text>
</comment>
<feature type="chain" id="PRO_5024274710" evidence="1">
    <location>
        <begin position="26"/>
        <end position="394"/>
    </location>
</feature>
<keyword evidence="1" id="KW-0732">Signal</keyword>
<dbReference type="InterPro" id="IPR001466">
    <property type="entry name" value="Beta-lactam-related"/>
</dbReference>
<evidence type="ECO:0000256" key="1">
    <source>
        <dbReference type="SAM" id="SignalP"/>
    </source>
</evidence>
<dbReference type="InterPro" id="IPR012338">
    <property type="entry name" value="Beta-lactam/transpept-like"/>
</dbReference>
<proteinExistence type="predicted"/>
<dbReference type="EMBL" id="VXLC01000014">
    <property type="protein sequence ID" value="KAA8886241.1"/>
    <property type="molecule type" value="Genomic_DNA"/>
</dbReference>
<feature type="signal peptide" evidence="1">
    <location>
        <begin position="1"/>
        <end position="25"/>
    </location>
</feature>
<protein>
    <submittedName>
        <fullName evidence="3">Beta-lactamase family protein</fullName>
    </submittedName>
</protein>
<dbReference type="PANTHER" id="PTHR46825">
    <property type="entry name" value="D-ALANYL-D-ALANINE-CARBOXYPEPTIDASE/ENDOPEPTIDASE AMPH"/>
    <property type="match status" value="1"/>
</dbReference>
<accession>A0A5N0EFQ2</accession>
<gene>
    <name evidence="3" type="ORF">F3087_27030</name>
</gene>
<reference evidence="3 4" key="1">
    <citation type="submission" date="2019-09" db="EMBL/GenBank/DDBJ databases">
        <authorList>
            <person name="Wang X."/>
        </authorList>
    </citation>
    <scope>NUCLEOTIDE SEQUENCE [LARGE SCALE GENOMIC DNA]</scope>
    <source>
        <strain evidence="3 4">CICC 11023</strain>
    </source>
</reference>
<dbReference type="OrthoDB" id="3174977at2"/>
<evidence type="ECO:0000313" key="4">
    <source>
        <dbReference type="Proteomes" id="UP000323876"/>
    </source>
</evidence>
<dbReference type="Pfam" id="PF00144">
    <property type="entry name" value="Beta-lactamase"/>
    <property type="match status" value="1"/>
</dbReference>
<feature type="domain" description="Beta-lactamase-related" evidence="2">
    <location>
        <begin position="50"/>
        <end position="346"/>
    </location>
</feature>
<dbReference type="InterPro" id="IPR050491">
    <property type="entry name" value="AmpC-like"/>
</dbReference>
<evidence type="ECO:0000313" key="3">
    <source>
        <dbReference type="EMBL" id="KAA8886241.1"/>
    </source>
</evidence>
<dbReference type="PANTHER" id="PTHR46825:SF7">
    <property type="entry name" value="D-ALANYL-D-ALANINE CARBOXYPEPTIDASE"/>
    <property type="match status" value="1"/>
</dbReference>
<organism evidence="3 4">
    <name type="scientific">Nocardia colli</name>
    <dbReference type="NCBI Taxonomy" id="2545717"/>
    <lineage>
        <taxon>Bacteria</taxon>
        <taxon>Bacillati</taxon>
        <taxon>Actinomycetota</taxon>
        <taxon>Actinomycetes</taxon>
        <taxon>Mycobacteriales</taxon>
        <taxon>Nocardiaceae</taxon>
        <taxon>Nocardia</taxon>
    </lineage>
</organism>
<dbReference type="SUPFAM" id="SSF56601">
    <property type="entry name" value="beta-lactamase/transpeptidase-like"/>
    <property type="match status" value="1"/>
</dbReference>
<keyword evidence="4" id="KW-1185">Reference proteome</keyword>
<name>A0A5N0EFQ2_9NOCA</name>
<dbReference type="AlphaFoldDB" id="A0A5N0EFQ2"/>